<name>T1ALK2_9ZZZZ</name>
<comment type="subcellular location">
    <subcellularLocation>
        <location evidence="1">Membrane</location>
        <topology evidence="1">Multi-pass membrane protein</topology>
    </subcellularLocation>
</comment>
<evidence type="ECO:0000256" key="3">
    <source>
        <dbReference type="ARBA" id="ARBA00022989"/>
    </source>
</evidence>
<comment type="caution">
    <text evidence="6">The sequence shown here is derived from an EMBL/GenBank/DDBJ whole genome shotgun (WGS) entry which is preliminary data.</text>
</comment>
<dbReference type="InterPro" id="IPR001694">
    <property type="entry name" value="NADH_UbQ_OxRdtase_su1/FPO"/>
</dbReference>
<proteinExistence type="inferred from homology"/>
<feature type="transmembrane region" description="Helical" evidence="5">
    <location>
        <begin position="216"/>
        <end position="234"/>
    </location>
</feature>
<dbReference type="PROSITE" id="PS00667">
    <property type="entry name" value="COMPLEX1_ND1_1"/>
    <property type="match status" value="1"/>
</dbReference>
<evidence type="ECO:0000313" key="6">
    <source>
        <dbReference type="EMBL" id="EQD41579.1"/>
    </source>
</evidence>
<dbReference type="PROSITE" id="PS00668">
    <property type="entry name" value="COMPLEX1_ND1_2"/>
    <property type="match status" value="1"/>
</dbReference>
<keyword evidence="2 5" id="KW-0812">Transmembrane</keyword>
<evidence type="ECO:0000256" key="5">
    <source>
        <dbReference type="SAM" id="Phobius"/>
    </source>
</evidence>
<feature type="transmembrane region" description="Helical" evidence="5">
    <location>
        <begin position="303"/>
        <end position="325"/>
    </location>
</feature>
<dbReference type="EC" id="1.6.-.-" evidence="6"/>
<keyword evidence="6" id="KW-0560">Oxidoreductase</keyword>
<dbReference type="GO" id="GO:0009060">
    <property type="term" value="P:aerobic respiration"/>
    <property type="evidence" value="ECO:0007669"/>
    <property type="project" value="TreeGrafter"/>
</dbReference>
<organism evidence="6">
    <name type="scientific">mine drainage metagenome</name>
    <dbReference type="NCBI Taxonomy" id="410659"/>
    <lineage>
        <taxon>unclassified sequences</taxon>
        <taxon>metagenomes</taxon>
        <taxon>ecological metagenomes</taxon>
    </lineage>
</organism>
<feature type="transmembrane region" description="Helical" evidence="5">
    <location>
        <begin position="346"/>
        <end position="364"/>
    </location>
</feature>
<keyword evidence="3 5" id="KW-1133">Transmembrane helix</keyword>
<feature type="transmembrane region" description="Helical" evidence="5">
    <location>
        <begin position="109"/>
        <end position="129"/>
    </location>
</feature>
<sequence length="372" mass="40582">MTATLYGVAQGLSQLLLGTLARVLPSGLAGVDSPGAVEALAVIIVGVIILATSMVNAIVLIWWERKLLGRFMDRRGAMHVGFAGLLQNFADGLKLFRKQPLTPAEADRLGYYLAPAAYLATSLMILGFLPISTGFIPGVAPLSLLMALAIFSFAPFFIFVGAWSANNKYSLIGGMRTAAQLVAYEIPLLFAVVSVVLLTGSFDLNTIVMDQAKDGWFALPLVLGLIVFTVAMLAEVERIPFDLPEAEAELVEGWNTEYGGMLFAMTMLTDYLRGLVASYLIVLLFLGGWTLPAGPLTAPLVSFPLAGIFWFQVKVYVVFAVFVWIRASLPRVRTDQLLQIGWKRMIPLSLLNMVWAAALVVWGWPHLRWPSV</sequence>
<evidence type="ECO:0000256" key="2">
    <source>
        <dbReference type="ARBA" id="ARBA00022692"/>
    </source>
</evidence>
<keyword evidence="4 5" id="KW-0472">Membrane</keyword>
<reference evidence="6" key="1">
    <citation type="submission" date="2013-08" db="EMBL/GenBank/DDBJ databases">
        <authorList>
            <person name="Mendez C."/>
            <person name="Richter M."/>
            <person name="Ferrer M."/>
            <person name="Sanchez J."/>
        </authorList>
    </citation>
    <scope>NUCLEOTIDE SEQUENCE</scope>
</reference>
<gene>
    <name evidence="6" type="ORF">B1B_14474</name>
</gene>
<dbReference type="NCBIfam" id="NF004741">
    <property type="entry name" value="PRK06076.1-2"/>
    <property type="match status" value="1"/>
</dbReference>
<dbReference type="PANTHER" id="PTHR11432:SF3">
    <property type="entry name" value="NADH-UBIQUINONE OXIDOREDUCTASE CHAIN 1"/>
    <property type="match status" value="1"/>
</dbReference>
<dbReference type="PANTHER" id="PTHR11432">
    <property type="entry name" value="NADH DEHYDROGENASE SUBUNIT 1"/>
    <property type="match status" value="1"/>
</dbReference>
<dbReference type="HAMAP" id="MF_01350">
    <property type="entry name" value="NDH1_NuoH"/>
    <property type="match status" value="1"/>
</dbReference>
<dbReference type="InterPro" id="IPR018086">
    <property type="entry name" value="NADH_UbQ_OxRdtase_su1_CS"/>
</dbReference>
<dbReference type="GO" id="GO:0016020">
    <property type="term" value="C:membrane"/>
    <property type="evidence" value="ECO:0007669"/>
    <property type="project" value="UniProtKB-SubCell"/>
</dbReference>
<protein>
    <submittedName>
        <fullName evidence="6">NADH:ubiquinone oxidoreductase, subunit 1</fullName>
        <ecNumber evidence="6">1.6.-.-</ecNumber>
    </submittedName>
</protein>
<feature type="transmembrane region" description="Helical" evidence="5">
    <location>
        <begin position="135"/>
        <end position="160"/>
    </location>
</feature>
<evidence type="ECO:0000256" key="1">
    <source>
        <dbReference type="ARBA" id="ARBA00004141"/>
    </source>
</evidence>
<evidence type="ECO:0000256" key="4">
    <source>
        <dbReference type="ARBA" id="ARBA00023136"/>
    </source>
</evidence>
<keyword evidence="6" id="KW-0830">Ubiquinone</keyword>
<dbReference type="Pfam" id="PF00146">
    <property type="entry name" value="NADHdh"/>
    <property type="match status" value="1"/>
</dbReference>
<feature type="transmembrane region" description="Helical" evidence="5">
    <location>
        <begin position="39"/>
        <end position="63"/>
    </location>
</feature>
<feature type="transmembrane region" description="Helical" evidence="5">
    <location>
        <begin position="271"/>
        <end position="291"/>
    </location>
</feature>
<dbReference type="GO" id="GO:0003954">
    <property type="term" value="F:NADH dehydrogenase activity"/>
    <property type="evidence" value="ECO:0007669"/>
    <property type="project" value="TreeGrafter"/>
</dbReference>
<feature type="transmembrane region" description="Helical" evidence="5">
    <location>
        <begin position="181"/>
        <end position="204"/>
    </location>
</feature>
<dbReference type="AlphaFoldDB" id="T1ALK2"/>
<accession>T1ALK2</accession>
<dbReference type="EMBL" id="AUZY01009591">
    <property type="protein sequence ID" value="EQD41579.1"/>
    <property type="molecule type" value="Genomic_DNA"/>
</dbReference>
<reference evidence="6" key="2">
    <citation type="journal article" date="2014" name="ISME J.">
        <title>Microbial stratification in low pH oxic and suboxic macroscopic growths along an acid mine drainage.</title>
        <authorList>
            <person name="Mendez-Garcia C."/>
            <person name="Mesa V."/>
            <person name="Sprenger R.R."/>
            <person name="Richter M."/>
            <person name="Diez M.S."/>
            <person name="Solano J."/>
            <person name="Bargiela R."/>
            <person name="Golyshina O.V."/>
            <person name="Manteca A."/>
            <person name="Ramos J.L."/>
            <person name="Gallego J.R."/>
            <person name="Llorente I."/>
            <person name="Martins Dos Santos V.A."/>
            <person name="Jensen O.N."/>
            <person name="Pelaez A.I."/>
            <person name="Sanchez J."/>
            <person name="Ferrer M."/>
        </authorList>
    </citation>
    <scope>NUCLEOTIDE SEQUENCE</scope>
</reference>